<accession>A0A9N9F7Z4</accession>
<dbReference type="SMART" id="SM00696">
    <property type="entry name" value="DM9"/>
    <property type="match status" value="1"/>
</dbReference>
<dbReference type="PANTHER" id="PTHR31649">
    <property type="entry name" value="AGAP009604-PA"/>
    <property type="match status" value="1"/>
</dbReference>
<dbReference type="OrthoDB" id="2142040at2759"/>
<dbReference type="EMBL" id="CAJVPS010000920">
    <property type="protein sequence ID" value="CAG8515696.1"/>
    <property type="molecule type" value="Genomic_DNA"/>
</dbReference>
<sequence length="213" mass="23705">MPEEGLKAIRSVIELNCSIFEKAISLLKLLESVNDKDLEKLVTSILKESRSYNAKEELLNILKQALEFVQQEKWVKAEHGRIPIGAVTFGIDIGGEPLYVARAFHEGGLHPGKAGIHLAGARISYGRKEFEKTQYEVLVLPSQFYEWYQCSSVYQIPKMAVKGGYENTGEPLYVSKMVSSTSFVHLGKVGFHLPGAEWNGCRTLTDSKASLVV</sequence>
<evidence type="ECO:0000313" key="2">
    <source>
        <dbReference type="Proteomes" id="UP000789508"/>
    </source>
</evidence>
<dbReference type="Proteomes" id="UP000789508">
    <property type="component" value="Unassembled WGS sequence"/>
</dbReference>
<dbReference type="PANTHER" id="PTHR31649:SF1">
    <property type="entry name" value="FARNESOIC ACID O-METHYL TRANSFERASE DOMAIN-CONTAINING PROTEIN"/>
    <property type="match status" value="1"/>
</dbReference>
<dbReference type="Pfam" id="PF11901">
    <property type="entry name" value="DM9"/>
    <property type="match status" value="1"/>
</dbReference>
<gene>
    <name evidence="1" type="ORF">ALEPTO_LOCUS4205</name>
</gene>
<organism evidence="1 2">
    <name type="scientific">Ambispora leptoticha</name>
    <dbReference type="NCBI Taxonomy" id="144679"/>
    <lineage>
        <taxon>Eukaryota</taxon>
        <taxon>Fungi</taxon>
        <taxon>Fungi incertae sedis</taxon>
        <taxon>Mucoromycota</taxon>
        <taxon>Glomeromycotina</taxon>
        <taxon>Glomeromycetes</taxon>
        <taxon>Archaeosporales</taxon>
        <taxon>Ambisporaceae</taxon>
        <taxon>Ambispora</taxon>
    </lineage>
</organism>
<proteinExistence type="predicted"/>
<dbReference type="InterPro" id="IPR006616">
    <property type="entry name" value="DM9_repeat"/>
</dbReference>
<evidence type="ECO:0000313" key="1">
    <source>
        <dbReference type="EMBL" id="CAG8515696.1"/>
    </source>
</evidence>
<protein>
    <submittedName>
        <fullName evidence="1">7832_t:CDS:1</fullName>
    </submittedName>
</protein>
<reference evidence="1" key="1">
    <citation type="submission" date="2021-06" db="EMBL/GenBank/DDBJ databases">
        <authorList>
            <person name="Kallberg Y."/>
            <person name="Tangrot J."/>
            <person name="Rosling A."/>
        </authorList>
    </citation>
    <scope>NUCLEOTIDE SEQUENCE</scope>
    <source>
        <strain evidence="1">FL130A</strain>
    </source>
</reference>
<name>A0A9N9F7Z4_9GLOM</name>
<keyword evidence="2" id="KW-1185">Reference proteome</keyword>
<comment type="caution">
    <text evidence="1">The sequence shown here is derived from an EMBL/GenBank/DDBJ whole genome shotgun (WGS) entry which is preliminary data.</text>
</comment>
<dbReference type="AlphaFoldDB" id="A0A9N9F7Z4"/>